<dbReference type="RefSeq" id="WP_344997920.1">
    <property type="nucleotide sequence ID" value="NZ_BAABFR010000055.1"/>
</dbReference>
<gene>
    <name evidence="4" type="ORF">GCM10023147_32660</name>
</gene>
<dbReference type="PANTHER" id="PTHR12526:SF510">
    <property type="entry name" value="D-INOSITOL 3-PHOSPHATE GLYCOSYLTRANSFERASE"/>
    <property type="match status" value="1"/>
</dbReference>
<evidence type="ECO:0000313" key="5">
    <source>
        <dbReference type="Proteomes" id="UP001500635"/>
    </source>
</evidence>
<evidence type="ECO:0000259" key="3">
    <source>
        <dbReference type="Pfam" id="PF13439"/>
    </source>
</evidence>
<keyword evidence="2" id="KW-0808">Transferase</keyword>
<name>A0ABP8JWX7_9ACTN</name>
<evidence type="ECO:0000256" key="2">
    <source>
        <dbReference type="ARBA" id="ARBA00022679"/>
    </source>
</evidence>
<comment type="caution">
    <text evidence="4">The sequence shown here is derived from an EMBL/GenBank/DDBJ whole genome shotgun (WGS) entry which is preliminary data.</text>
</comment>
<keyword evidence="1" id="KW-0328">Glycosyltransferase</keyword>
<evidence type="ECO:0000313" key="4">
    <source>
        <dbReference type="EMBL" id="GAA4397378.1"/>
    </source>
</evidence>
<protein>
    <recommendedName>
        <fullName evidence="3">Glycosyltransferase subfamily 4-like N-terminal domain-containing protein</fullName>
    </recommendedName>
</protein>
<dbReference type="Gene3D" id="3.40.50.2000">
    <property type="entry name" value="Glycogen Phosphorylase B"/>
    <property type="match status" value="2"/>
</dbReference>
<dbReference type="InterPro" id="IPR028098">
    <property type="entry name" value="Glyco_trans_4-like_N"/>
</dbReference>
<proteinExistence type="predicted"/>
<dbReference type="SUPFAM" id="SSF53756">
    <property type="entry name" value="UDP-Glycosyltransferase/glycogen phosphorylase"/>
    <property type="match status" value="1"/>
</dbReference>
<accession>A0ABP8JWX7</accession>
<reference evidence="5" key="1">
    <citation type="journal article" date="2019" name="Int. J. Syst. Evol. Microbiol.">
        <title>The Global Catalogue of Microorganisms (GCM) 10K type strain sequencing project: providing services to taxonomists for standard genome sequencing and annotation.</title>
        <authorList>
            <consortium name="The Broad Institute Genomics Platform"/>
            <consortium name="The Broad Institute Genome Sequencing Center for Infectious Disease"/>
            <person name="Wu L."/>
            <person name="Ma J."/>
        </authorList>
    </citation>
    <scope>NUCLEOTIDE SEQUENCE [LARGE SCALE GENOMIC DNA]</scope>
    <source>
        <strain evidence="5">JCM 17688</strain>
    </source>
</reference>
<dbReference type="Pfam" id="PF13439">
    <property type="entry name" value="Glyco_transf_4"/>
    <property type="match status" value="1"/>
</dbReference>
<dbReference type="CDD" id="cd03801">
    <property type="entry name" value="GT4_PimA-like"/>
    <property type="match status" value="1"/>
</dbReference>
<dbReference type="Proteomes" id="UP001500635">
    <property type="component" value="Unassembled WGS sequence"/>
</dbReference>
<organism evidence="4 5">
    <name type="scientific">Tsukamurella soli</name>
    <dbReference type="NCBI Taxonomy" id="644556"/>
    <lineage>
        <taxon>Bacteria</taxon>
        <taxon>Bacillati</taxon>
        <taxon>Actinomycetota</taxon>
        <taxon>Actinomycetes</taxon>
        <taxon>Mycobacteriales</taxon>
        <taxon>Tsukamurellaceae</taxon>
        <taxon>Tsukamurella</taxon>
    </lineage>
</organism>
<feature type="domain" description="Glycosyltransferase subfamily 4-like N-terminal" evidence="3">
    <location>
        <begin position="16"/>
        <end position="140"/>
    </location>
</feature>
<keyword evidence="5" id="KW-1185">Reference proteome</keyword>
<sequence length="335" mass="36903">MLWLSPWMRPLARVYCEALRADGWDVVLVTSDQHPESDAPRDYEWVLDPRPKTPATWPPFARHLRDARRFRPDVVVTELVRDPRWIALAGRAPRVRLIHDDRPHGADEELPGWERSLFGRWGDSAAKTVAFSEYVARAVGADAVVPLTSDLDPARVPDLVPAAGRRDFVLVGRLNSYKNLDVTLAAWRRHTAGPGWRGDDLVLIGNGEFDGELGAHVRWVRGPYSYADVLAPMAAAKGSLVHYRRATQSGVQVLAEQLGVVPIVSTEGALPEFQPPGEPAIGVDDVEGLAREFDALADPEAAARRGSTAREHYRTHYAADVSAAALGEVLRSVAR</sequence>
<evidence type="ECO:0000256" key="1">
    <source>
        <dbReference type="ARBA" id="ARBA00022676"/>
    </source>
</evidence>
<dbReference type="PANTHER" id="PTHR12526">
    <property type="entry name" value="GLYCOSYLTRANSFERASE"/>
    <property type="match status" value="1"/>
</dbReference>
<dbReference type="EMBL" id="BAABFR010000055">
    <property type="protein sequence ID" value="GAA4397378.1"/>
    <property type="molecule type" value="Genomic_DNA"/>
</dbReference>